<protein>
    <recommendedName>
        <fullName evidence="7">K Homology domain-containing protein</fullName>
    </recommendedName>
</protein>
<keyword evidence="4" id="KW-0694">RNA-binding</keyword>
<keyword evidence="2" id="KW-0963">Cytoplasm</keyword>
<dbReference type="InterPro" id="IPR004087">
    <property type="entry name" value="KH_dom"/>
</dbReference>
<dbReference type="Pfam" id="PF26594">
    <property type="entry name" value="KH_NusA_2nd"/>
    <property type="match status" value="1"/>
</dbReference>
<keyword evidence="6" id="KW-0804">Transcription</keyword>
<evidence type="ECO:0000256" key="6">
    <source>
        <dbReference type="ARBA" id="ARBA00023163"/>
    </source>
</evidence>
<evidence type="ECO:0000256" key="1">
    <source>
        <dbReference type="ARBA" id="ARBA00022472"/>
    </source>
</evidence>
<dbReference type="Pfam" id="PF13184">
    <property type="entry name" value="KH_NusA_1st"/>
    <property type="match status" value="1"/>
</dbReference>
<dbReference type="EMBL" id="VSSQ01020310">
    <property type="protein sequence ID" value="MPM65062.1"/>
    <property type="molecule type" value="Genomic_DNA"/>
</dbReference>
<evidence type="ECO:0000256" key="4">
    <source>
        <dbReference type="ARBA" id="ARBA00022884"/>
    </source>
</evidence>
<dbReference type="InterPro" id="IPR058582">
    <property type="entry name" value="KH_NusA_2nd"/>
</dbReference>
<dbReference type="FunFam" id="3.30.300.20:FF:000005">
    <property type="entry name" value="Transcription termination/antitermination protein NusA"/>
    <property type="match status" value="1"/>
</dbReference>
<dbReference type="InterPro" id="IPR015946">
    <property type="entry name" value="KH_dom-like_a/b"/>
</dbReference>
<feature type="domain" description="K Homology" evidence="7">
    <location>
        <begin position="10"/>
        <end position="73"/>
    </location>
</feature>
<dbReference type="CDD" id="cd22529">
    <property type="entry name" value="KH-II_NusA_rpt2"/>
    <property type="match status" value="1"/>
</dbReference>
<dbReference type="GO" id="GO:0031564">
    <property type="term" value="P:transcription antitermination"/>
    <property type="evidence" value="ECO:0007669"/>
    <property type="project" value="UniProtKB-KW"/>
</dbReference>
<dbReference type="SUPFAM" id="SSF54814">
    <property type="entry name" value="Prokaryotic type KH domain (KH-domain type II)"/>
    <property type="match status" value="2"/>
</dbReference>
<evidence type="ECO:0000256" key="3">
    <source>
        <dbReference type="ARBA" id="ARBA00022814"/>
    </source>
</evidence>
<dbReference type="Gene3D" id="3.30.300.20">
    <property type="match status" value="2"/>
</dbReference>
<dbReference type="GO" id="GO:0005829">
    <property type="term" value="C:cytosol"/>
    <property type="evidence" value="ECO:0007669"/>
    <property type="project" value="TreeGrafter"/>
</dbReference>
<keyword evidence="1" id="KW-0806">Transcription termination</keyword>
<keyword evidence="5" id="KW-0805">Transcription regulation</keyword>
<feature type="domain" description="K Homology" evidence="7">
    <location>
        <begin position="81"/>
        <end position="164"/>
    </location>
</feature>
<dbReference type="SMART" id="SM00322">
    <property type="entry name" value="KH"/>
    <property type="match status" value="2"/>
</dbReference>
<keyword evidence="3" id="KW-0889">Transcription antitermination</keyword>
<accession>A0A645BIG2</accession>
<evidence type="ECO:0000256" key="2">
    <source>
        <dbReference type="ARBA" id="ARBA00022490"/>
    </source>
</evidence>
<evidence type="ECO:0000313" key="8">
    <source>
        <dbReference type="EMBL" id="MPM65062.1"/>
    </source>
</evidence>
<dbReference type="GO" id="GO:0006353">
    <property type="term" value="P:DNA-templated transcription termination"/>
    <property type="evidence" value="ECO:0007669"/>
    <property type="project" value="UniProtKB-KW"/>
</dbReference>
<dbReference type="PANTHER" id="PTHR22648:SF0">
    <property type="entry name" value="TRANSCRIPTION TERMINATION_ANTITERMINATION PROTEIN NUSA"/>
    <property type="match status" value="1"/>
</dbReference>
<evidence type="ECO:0000256" key="5">
    <source>
        <dbReference type="ARBA" id="ARBA00023015"/>
    </source>
</evidence>
<dbReference type="InterPro" id="IPR030842">
    <property type="entry name" value="TF_NusA_bacterial"/>
</dbReference>
<proteinExistence type="predicted"/>
<dbReference type="PANTHER" id="PTHR22648">
    <property type="entry name" value="TRANSCRIPTION TERMINATION FACTOR NUSA"/>
    <property type="match status" value="1"/>
</dbReference>
<gene>
    <name evidence="8" type="ORF">SDC9_111954</name>
</gene>
<sequence>MEIKALAREAGERTKMAVYSKNPDIDPIGACIGPRGARVQLVIEELKGEKIDIFEWSDNVEELIRNALAPAQILAVIPSLEKRGLLVVVDDNQLSLAIGKKGKNARLAVRLTNSRIDIKTRTELEAQGIDYKQMAFDYAIEQEKLRREKASEELARLTKEAAVVEPNTATMPKEAPEEVMIEQPESEIIQPIAEKKTEPEKVIEKEIKKIKKPLRERTDYVSRFEVLAAGNTTKAPEKKEKVFYKRKKDGEAVDERKFKSIDIRKEKDYDIKPEYSPEELAEIEAKQQELENTWVDDEIDFDEFDEYYE</sequence>
<dbReference type="GO" id="GO:0003723">
    <property type="term" value="F:RNA binding"/>
    <property type="evidence" value="ECO:0007669"/>
    <property type="project" value="UniProtKB-KW"/>
</dbReference>
<evidence type="ECO:0000259" key="7">
    <source>
        <dbReference type="SMART" id="SM00322"/>
    </source>
</evidence>
<dbReference type="AlphaFoldDB" id="A0A645BIG2"/>
<comment type="caution">
    <text evidence="8">The sequence shown here is derived from an EMBL/GenBank/DDBJ whole genome shotgun (WGS) entry which is preliminary data.</text>
</comment>
<reference evidence="8" key="1">
    <citation type="submission" date="2019-08" db="EMBL/GenBank/DDBJ databases">
        <authorList>
            <person name="Kucharzyk K."/>
            <person name="Murdoch R.W."/>
            <person name="Higgins S."/>
            <person name="Loffler F."/>
        </authorList>
    </citation>
    <scope>NUCLEOTIDE SEQUENCE</scope>
</reference>
<dbReference type="InterPro" id="IPR009019">
    <property type="entry name" value="KH_sf_prok-type"/>
</dbReference>
<organism evidence="8">
    <name type="scientific">bioreactor metagenome</name>
    <dbReference type="NCBI Taxonomy" id="1076179"/>
    <lineage>
        <taxon>unclassified sequences</taxon>
        <taxon>metagenomes</taxon>
        <taxon>ecological metagenomes</taxon>
    </lineage>
</organism>
<dbReference type="InterPro" id="IPR025249">
    <property type="entry name" value="TF_NusA_KH_1st"/>
</dbReference>
<name>A0A645BIG2_9ZZZZ</name>